<dbReference type="PANTHER" id="PTHR31668">
    <property type="entry name" value="GLUCOSE TRANSPORT TRANSCRIPTION REGULATOR RGT1-RELATED-RELATED"/>
    <property type="match status" value="1"/>
</dbReference>
<dbReference type="EMBL" id="SELW01000218">
    <property type="protein sequence ID" value="TID30026.1"/>
    <property type="molecule type" value="Genomic_DNA"/>
</dbReference>
<dbReference type="PROSITE" id="PS50048">
    <property type="entry name" value="ZN2_CY6_FUNGAL_2"/>
    <property type="match status" value="1"/>
</dbReference>
<dbReference type="SUPFAM" id="SSF57701">
    <property type="entry name" value="Zn2/Cys6 DNA-binding domain"/>
    <property type="match status" value="1"/>
</dbReference>
<dbReference type="PANTHER" id="PTHR31668:SF26">
    <property type="entry name" value="GLUCOSE TRANSPORT TRANSCRIPTION REGULATOR RGT1-RELATED"/>
    <property type="match status" value="1"/>
</dbReference>
<keyword evidence="4" id="KW-0238">DNA-binding</keyword>
<evidence type="ECO:0000256" key="1">
    <source>
        <dbReference type="ARBA" id="ARBA00022723"/>
    </source>
</evidence>
<organism evidence="9 10">
    <name type="scientific">Pichia inconspicua</name>
    <dbReference type="NCBI Taxonomy" id="52247"/>
    <lineage>
        <taxon>Eukaryota</taxon>
        <taxon>Fungi</taxon>
        <taxon>Dikarya</taxon>
        <taxon>Ascomycota</taxon>
        <taxon>Saccharomycotina</taxon>
        <taxon>Pichiomycetes</taxon>
        <taxon>Pichiales</taxon>
        <taxon>Pichiaceae</taxon>
        <taxon>Pichia</taxon>
    </lineage>
</organism>
<feature type="region of interest" description="Disordered" evidence="7">
    <location>
        <begin position="310"/>
        <end position="373"/>
    </location>
</feature>
<reference evidence="9 10" key="1">
    <citation type="journal article" date="2019" name="Front. Genet.">
        <title>Whole-Genome Sequencing of the Opportunistic Yeast Pathogen Candida inconspicua Uncovers Its Hybrid Origin.</title>
        <authorList>
            <person name="Mixao V."/>
            <person name="Hansen A.P."/>
            <person name="Saus E."/>
            <person name="Boekhout T."/>
            <person name="Lass-Florl C."/>
            <person name="Gabaldon T."/>
        </authorList>
    </citation>
    <scope>NUCLEOTIDE SEQUENCE [LARGE SCALE GENOMIC DNA]</scope>
    <source>
        <strain evidence="9 10">CBS 180</strain>
    </source>
</reference>
<keyword evidence="6" id="KW-0539">Nucleus</keyword>
<dbReference type="InterPro" id="IPR001138">
    <property type="entry name" value="Zn2Cys6_DnaBD"/>
</dbReference>
<name>A0A4T0X3R8_9ASCO</name>
<evidence type="ECO:0000256" key="4">
    <source>
        <dbReference type="ARBA" id="ARBA00023125"/>
    </source>
</evidence>
<keyword evidence="1" id="KW-0479">Metal-binding</keyword>
<comment type="caution">
    <text evidence="9">The sequence shown here is derived from an EMBL/GenBank/DDBJ whole genome shotgun (WGS) entry which is preliminary data.</text>
</comment>
<dbReference type="STRING" id="52247.A0A4T0X3R8"/>
<dbReference type="GO" id="GO:0000981">
    <property type="term" value="F:DNA-binding transcription factor activity, RNA polymerase II-specific"/>
    <property type="evidence" value="ECO:0007669"/>
    <property type="project" value="InterPro"/>
</dbReference>
<evidence type="ECO:0000256" key="5">
    <source>
        <dbReference type="ARBA" id="ARBA00023163"/>
    </source>
</evidence>
<feature type="compositionally biased region" description="Polar residues" evidence="7">
    <location>
        <begin position="9"/>
        <end position="78"/>
    </location>
</feature>
<feature type="region of interest" description="Disordered" evidence="7">
    <location>
        <begin position="794"/>
        <end position="813"/>
    </location>
</feature>
<proteinExistence type="predicted"/>
<sequence>MSFPKILPNASNQPLNENETVGSSNNNKVNNHSISPKAIDSSQNVQLQTQSSNISQTPAANTNSSIGSSPQINSLLNPSKSSVSLANLPYNSTRELKNDHNIQTGLKQQGTSQDRSICQSENDCDTEYSNSNADDSDNDFAKESISTNGLSSKLPPRKRSKVSRACDECRRKKVKCDAMLDPSSDTIIKKCTNCEKNKDSCLFTRVPLKRGPNKGFNKKQSSTTNSSSSVQMKRILSKNQQLKPTATPTIQDGDNDQLKHYIAFPQTLPNSQMNLHLQQNQQIILPPLNSTKFPINPATSNQPGMFWKVPSEMPNLSSNIGGNRRRKGSIGSTNSFDSNSSFNSSKRSNSYRSPSRPNIENSDSEEEFMNNMPHRYSNPSFMVPFPIPNQSPRQSFANESINIRNDQRPSISSILSSNSSISILPTSNSFKPPMPVQATSFIPNKTYSLDLIFNMLDNYYILLYPQYPLIPDIEIIKTALQSIIETNDAAIVIAIFVLSLESFILPNKIGDGSLSIDTENIKNAFELALKAYSSKSTIQNTIQSKIILSTAFSLLNYAIILSHFDYSIGFGIAFSFHKDWLIFKDGYDNPCFMNLIQSVVLDSLYTLYYGVPRSTTVCFAIDSGFINSFLKECNFRGNVEVEWLSIGFNLVVLNNNLQNLDSLDKLATIEVSGTEIKFMSIIKLYYDLFIYCRKMNIQQVIDDYKNTNSLETVNSYLKKHMINIELEISKISKKIINLIDEQIDDLEVTKPHVLVSLVLIKSMRILINIEILLNSVIHVNDILEFSHITGKSGFNNQKEPSSQLSTRNRSDSNSSLMNLAASTNLLDYNIRFKKMIENIQSNLVRSLHINQTNEFCTQLANDLFNSKRFEINVPRTNSIKGVESSVVIHNWIRLVNTFFSGEITKEGINGWCYL</sequence>
<evidence type="ECO:0000256" key="3">
    <source>
        <dbReference type="ARBA" id="ARBA00023015"/>
    </source>
</evidence>
<dbReference type="Gene3D" id="4.10.240.10">
    <property type="entry name" value="Zn(2)-C6 fungal-type DNA-binding domain"/>
    <property type="match status" value="1"/>
</dbReference>
<gene>
    <name evidence="9" type="ORF">CANINC_001395</name>
</gene>
<dbReference type="InterPro" id="IPR036864">
    <property type="entry name" value="Zn2-C6_fun-type_DNA-bd_sf"/>
</dbReference>
<keyword evidence="3" id="KW-0805">Transcription regulation</keyword>
<keyword evidence="2" id="KW-0862">Zinc</keyword>
<evidence type="ECO:0000256" key="2">
    <source>
        <dbReference type="ARBA" id="ARBA00022833"/>
    </source>
</evidence>
<evidence type="ECO:0000313" key="9">
    <source>
        <dbReference type="EMBL" id="TID30026.1"/>
    </source>
</evidence>
<keyword evidence="5" id="KW-0804">Transcription</keyword>
<feature type="domain" description="Zn(2)-C6 fungal-type" evidence="8">
    <location>
        <begin position="165"/>
        <end position="203"/>
    </location>
</feature>
<evidence type="ECO:0000259" key="8">
    <source>
        <dbReference type="PROSITE" id="PS50048"/>
    </source>
</evidence>
<accession>A0A4T0X3R8</accession>
<feature type="region of interest" description="Disordered" evidence="7">
    <location>
        <begin position="106"/>
        <end position="164"/>
    </location>
</feature>
<feature type="region of interest" description="Disordered" evidence="7">
    <location>
        <begin position="212"/>
        <end position="231"/>
    </location>
</feature>
<dbReference type="SMART" id="SM00066">
    <property type="entry name" value="GAL4"/>
    <property type="match status" value="1"/>
</dbReference>
<dbReference type="GO" id="GO:0008270">
    <property type="term" value="F:zinc ion binding"/>
    <property type="evidence" value="ECO:0007669"/>
    <property type="project" value="InterPro"/>
</dbReference>
<dbReference type="CDD" id="cd00067">
    <property type="entry name" value="GAL4"/>
    <property type="match status" value="1"/>
</dbReference>
<evidence type="ECO:0000256" key="6">
    <source>
        <dbReference type="ARBA" id="ARBA00023242"/>
    </source>
</evidence>
<dbReference type="Pfam" id="PF00172">
    <property type="entry name" value="Zn_clus"/>
    <property type="match status" value="1"/>
</dbReference>
<feature type="compositionally biased region" description="Low complexity" evidence="7">
    <location>
        <begin position="329"/>
        <end position="358"/>
    </location>
</feature>
<evidence type="ECO:0000313" key="10">
    <source>
        <dbReference type="Proteomes" id="UP000307173"/>
    </source>
</evidence>
<keyword evidence="10" id="KW-1185">Reference proteome</keyword>
<evidence type="ECO:0000256" key="7">
    <source>
        <dbReference type="SAM" id="MobiDB-lite"/>
    </source>
</evidence>
<dbReference type="AlphaFoldDB" id="A0A4T0X3R8"/>
<dbReference type="OrthoDB" id="5426978at2759"/>
<dbReference type="InterPro" id="IPR050797">
    <property type="entry name" value="Carb_Metab_Trans_Reg"/>
</dbReference>
<dbReference type="Proteomes" id="UP000307173">
    <property type="component" value="Unassembled WGS sequence"/>
</dbReference>
<dbReference type="GO" id="GO:0003677">
    <property type="term" value="F:DNA binding"/>
    <property type="evidence" value="ECO:0007669"/>
    <property type="project" value="UniProtKB-KW"/>
</dbReference>
<feature type="region of interest" description="Disordered" evidence="7">
    <location>
        <begin position="1"/>
        <end position="78"/>
    </location>
</feature>
<protein>
    <recommendedName>
        <fullName evidence="8">Zn(2)-C6 fungal-type domain-containing protein</fullName>
    </recommendedName>
</protein>
<feature type="compositionally biased region" description="Polar residues" evidence="7">
    <location>
        <begin position="106"/>
        <end position="121"/>
    </location>
</feature>